<protein>
    <recommendedName>
        <fullName evidence="4">Rgp1-domain-containing protein</fullName>
    </recommendedName>
</protein>
<accession>A0A9P3G6I6</accession>
<feature type="compositionally biased region" description="Low complexity" evidence="1">
    <location>
        <begin position="384"/>
        <end position="397"/>
    </location>
</feature>
<feature type="compositionally biased region" description="Low complexity" evidence="1">
    <location>
        <begin position="405"/>
        <end position="430"/>
    </location>
</feature>
<sequence>MAESAVLDGAIRVTATPSQASYFAGDTFTVTITITNIRRPEAPPAARSVSQSAAVYGHKRGAHSVSYVPMARPPTSPGIRSALPAATTNTVGSSKPVVRRGLVGKSQSANGFSKLEEPEDQARRRVNLTKSLSVSLGVQDFQSNGTEDLKGKSPLRALQSSLPTPTSPRVSSPLARSASVPVNHPHARKQSILDGQAQVQSLKDSDTVPPDLGPDASSSTLSLALESIKEGYSPVSPATPDVLSPANRHATLASSASFPPTQKPNGLSAAPQRANGHRPPQLGVGLGPPRPKTAVVGSFAPNTELILYSYAQLLGTVTLLPPQDTPLTAEQRHMWHMLRRELQATKAVGGGNMNIVPNSPKALAHGRKPLPAINTRRPAPHARSASLSSGLFSLLSPTSPPPMSSPTGPSRHSRNSSVFSGFFGSSSSNGDLDGPDWASVEDDAGDADEPLPTLDVPPSMLAIDLSLMPGQSRTYVYTIPLPRNLPPTYRGRTLRFQYEFVLGVCRSANSRIMRVPVRIYNYVSVTNSPSPYDLRWPAVSRPQRQATKATVTDIQEPVRGATLHPVGGSASGQEDNDLRTYALALLAAQDPAGPRLPRRGSIGPFSFANGGVEEEEQEPGCRESIEMLTRNPKRLTFDVHKDGVKVAVLTFTKSAYRLGETVLGVVNLNARAGRARVLKLSAFLESHEALPACLASPAPSATAQTRRIHAEAHASFVGATLRTAFALDIPSDASPAFAVAVSAPGAPAGAGGLAWKVRLCLLVAVAGPDARGGEGGVCLKHLVRDGPRGEWGTAWRATESMAPRERPGVLLSPGAASPQKTQSWTSFFSSALLGSHEPTMDFHDGDEESEIDSEDGEALAEAEWREVKAEMVECEVPIRVWPGNTAFKAADVVFEV</sequence>
<feature type="compositionally biased region" description="Polar residues" evidence="1">
    <location>
        <begin position="252"/>
        <end position="265"/>
    </location>
</feature>
<dbReference type="InterPro" id="IPR014848">
    <property type="entry name" value="Rgp1"/>
</dbReference>
<proteinExistence type="predicted"/>
<feature type="region of interest" description="Disordered" evidence="1">
    <location>
        <begin position="142"/>
        <end position="182"/>
    </location>
</feature>
<dbReference type="Pfam" id="PF08737">
    <property type="entry name" value="Rgp1"/>
    <property type="match status" value="1"/>
</dbReference>
<dbReference type="Proteomes" id="UP000703269">
    <property type="component" value="Unassembled WGS sequence"/>
</dbReference>
<feature type="region of interest" description="Disordered" evidence="1">
    <location>
        <begin position="357"/>
        <end position="455"/>
    </location>
</feature>
<reference evidence="2 3" key="1">
    <citation type="submission" date="2021-08" db="EMBL/GenBank/DDBJ databases">
        <title>Draft Genome Sequence of Phanerochaete sordida strain YK-624.</title>
        <authorList>
            <person name="Mori T."/>
            <person name="Dohra H."/>
            <person name="Suzuki T."/>
            <person name="Kawagishi H."/>
            <person name="Hirai H."/>
        </authorList>
    </citation>
    <scope>NUCLEOTIDE SEQUENCE [LARGE SCALE GENOMIC DNA]</scope>
    <source>
        <strain evidence="2 3">YK-624</strain>
    </source>
</reference>
<gene>
    <name evidence="2" type="ORF">PsYK624_052760</name>
</gene>
<dbReference type="OrthoDB" id="1918at2759"/>
<evidence type="ECO:0000313" key="3">
    <source>
        <dbReference type="Proteomes" id="UP000703269"/>
    </source>
</evidence>
<organism evidence="2 3">
    <name type="scientific">Phanerochaete sordida</name>
    <dbReference type="NCBI Taxonomy" id="48140"/>
    <lineage>
        <taxon>Eukaryota</taxon>
        <taxon>Fungi</taxon>
        <taxon>Dikarya</taxon>
        <taxon>Basidiomycota</taxon>
        <taxon>Agaricomycotina</taxon>
        <taxon>Agaricomycetes</taxon>
        <taxon>Polyporales</taxon>
        <taxon>Phanerochaetaceae</taxon>
        <taxon>Phanerochaete</taxon>
    </lineage>
</organism>
<feature type="compositionally biased region" description="Polar residues" evidence="1">
    <location>
        <begin position="158"/>
        <end position="170"/>
    </location>
</feature>
<feature type="region of interest" description="Disordered" evidence="1">
    <location>
        <begin position="231"/>
        <end position="288"/>
    </location>
</feature>
<keyword evidence="3" id="KW-1185">Reference proteome</keyword>
<evidence type="ECO:0008006" key="4">
    <source>
        <dbReference type="Google" id="ProtNLM"/>
    </source>
</evidence>
<name>A0A9P3G6I6_9APHY</name>
<dbReference type="PANTHER" id="PTHR12507">
    <property type="entry name" value="REDUCED GROWTH PHENOTYPE 1 RGP1, YEAST -RELATED"/>
    <property type="match status" value="1"/>
</dbReference>
<evidence type="ECO:0000256" key="1">
    <source>
        <dbReference type="SAM" id="MobiDB-lite"/>
    </source>
</evidence>
<comment type="caution">
    <text evidence="2">The sequence shown here is derived from an EMBL/GenBank/DDBJ whole genome shotgun (WGS) entry which is preliminary data.</text>
</comment>
<feature type="compositionally biased region" description="Acidic residues" evidence="1">
    <location>
        <begin position="439"/>
        <end position="449"/>
    </location>
</feature>
<feature type="region of interest" description="Disordered" evidence="1">
    <location>
        <begin position="97"/>
        <end position="123"/>
    </location>
</feature>
<feature type="compositionally biased region" description="Basic and acidic residues" evidence="1">
    <location>
        <begin position="114"/>
        <end position="123"/>
    </location>
</feature>
<dbReference type="EMBL" id="BPQB01000012">
    <property type="protein sequence ID" value="GJE89181.1"/>
    <property type="molecule type" value="Genomic_DNA"/>
</dbReference>
<evidence type="ECO:0000313" key="2">
    <source>
        <dbReference type="EMBL" id="GJE89181.1"/>
    </source>
</evidence>
<dbReference type="AlphaFoldDB" id="A0A9P3G6I6"/>